<dbReference type="Pfam" id="PF18159">
    <property type="entry name" value="S_4TM"/>
    <property type="match status" value="1"/>
</dbReference>
<feature type="transmembrane region" description="Helical" evidence="1">
    <location>
        <begin position="44"/>
        <end position="62"/>
    </location>
</feature>
<accession>A0ABW6S272</accession>
<comment type="caution">
    <text evidence="2">The sequence shown here is derived from an EMBL/GenBank/DDBJ whole genome shotgun (WGS) entry which is preliminary data.</text>
</comment>
<dbReference type="Proteomes" id="UP001601992">
    <property type="component" value="Unassembled WGS sequence"/>
</dbReference>
<organism evidence="2 3">
    <name type="scientific">Nocardia jiangxiensis</name>
    <dbReference type="NCBI Taxonomy" id="282685"/>
    <lineage>
        <taxon>Bacteria</taxon>
        <taxon>Bacillati</taxon>
        <taxon>Actinomycetota</taxon>
        <taxon>Actinomycetes</taxon>
        <taxon>Mycobacteriales</taxon>
        <taxon>Nocardiaceae</taxon>
        <taxon>Nocardia</taxon>
    </lineage>
</organism>
<proteinExistence type="predicted"/>
<feature type="transmembrane region" description="Helical" evidence="1">
    <location>
        <begin position="183"/>
        <end position="202"/>
    </location>
</feature>
<dbReference type="EMBL" id="JBIAQY010000004">
    <property type="protein sequence ID" value="MFF3569256.1"/>
    <property type="molecule type" value="Genomic_DNA"/>
</dbReference>
<evidence type="ECO:0000313" key="2">
    <source>
        <dbReference type="EMBL" id="MFF3569256.1"/>
    </source>
</evidence>
<keyword evidence="3" id="KW-1185">Reference proteome</keyword>
<dbReference type="RefSeq" id="WP_387404036.1">
    <property type="nucleotide sequence ID" value="NZ_JBIAQY010000004.1"/>
</dbReference>
<evidence type="ECO:0000313" key="3">
    <source>
        <dbReference type="Proteomes" id="UP001601992"/>
    </source>
</evidence>
<sequence length="309" mass="35028">MAIGEFREYIVPDSRHIADNQNEVGALRLLLAQRRLYSMSKRWLSFRWLGMLVIAIMAPPVAVIWPKLAVIAGAVAGLWVFLGRTILLQLERNLTEQAAAVQERFDFTAYGMPSSGRRAKLPSLEEISLLVGPDDSIESKVQKQELRDWYPIDREQRGIVTVAICQRANVSYWDQLLKTAAKVWIVGLAFWTVALVVASFVFNLSLEQFLLGMALPLLPAALDVWEYWTSIRGASRERTEMSNAIEDKLADNASNLESGDLLIWQERLFEMRRHSPQVPDLIYKLRRKRNEAAMTTAAQLLSRQVGQGS</sequence>
<name>A0ABW6S272_9NOCA</name>
<keyword evidence="1" id="KW-1133">Transmembrane helix</keyword>
<evidence type="ECO:0000256" key="1">
    <source>
        <dbReference type="SAM" id="Phobius"/>
    </source>
</evidence>
<gene>
    <name evidence="2" type="ORF">ACFYXQ_15910</name>
</gene>
<dbReference type="InterPro" id="IPR049920">
    <property type="entry name" value="IK1_05631-like"/>
</dbReference>
<keyword evidence="1" id="KW-0472">Membrane</keyword>
<reference evidence="2 3" key="1">
    <citation type="submission" date="2024-10" db="EMBL/GenBank/DDBJ databases">
        <title>The Natural Products Discovery Center: Release of the First 8490 Sequenced Strains for Exploring Actinobacteria Biosynthetic Diversity.</title>
        <authorList>
            <person name="Kalkreuter E."/>
            <person name="Kautsar S.A."/>
            <person name="Yang D."/>
            <person name="Bader C.D."/>
            <person name="Teijaro C.N."/>
            <person name="Fluegel L."/>
            <person name="Davis C.M."/>
            <person name="Simpson J.R."/>
            <person name="Lauterbach L."/>
            <person name="Steele A.D."/>
            <person name="Gui C."/>
            <person name="Meng S."/>
            <person name="Li G."/>
            <person name="Viehrig K."/>
            <person name="Ye F."/>
            <person name="Su P."/>
            <person name="Kiefer A.F."/>
            <person name="Nichols A."/>
            <person name="Cepeda A.J."/>
            <person name="Yan W."/>
            <person name="Fan B."/>
            <person name="Jiang Y."/>
            <person name="Adhikari A."/>
            <person name="Zheng C.-J."/>
            <person name="Schuster L."/>
            <person name="Cowan T.M."/>
            <person name="Smanski M.J."/>
            <person name="Chevrette M.G."/>
            <person name="De Carvalho L.P.S."/>
            <person name="Shen B."/>
        </authorList>
    </citation>
    <scope>NUCLEOTIDE SEQUENCE [LARGE SCALE GENOMIC DNA]</scope>
    <source>
        <strain evidence="2 3">NPDC002593</strain>
    </source>
</reference>
<keyword evidence="1" id="KW-0812">Transmembrane</keyword>
<feature type="transmembrane region" description="Helical" evidence="1">
    <location>
        <begin position="68"/>
        <end position="87"/>
    </location>
</feature>
<protein>
    <submittedName>
        <fullName evidence="2">S-4TM family putative pore-forming effector</fullName>
    </submittedName>
</protein>